<feature type="domain" description="Myb-like" evidence="2">
    <location>
        <begin position="178"/>
        <end position="223"/>
    </location>
</feature>
<protein>
    <submittedName>
        <fullName evidence="5">MYB DNA-binding domain-containing protein</fullName>
    </submittedName>
</protein>
<dbReference type="GeneID" id="29990225"/>
<gene>
    <name evidence="5" type="ORF">TGAM01_v210319</name>
    <name evidence="4" type="ORF">TGAMA5MH_10373</name>
</gene>
<proteinExistence type="predicted"/>
<evidence type="ECO:0000259" key="3">
    <source>
        <dbReference type="PROSITE" id="PS51294"/>
    </source>
</evidence>
<evidence type="ECO:0000259" key="2">
    <source>
        <dbReference type="PROSITE" id="PS50090"/>
    </source>
</evidence>
<evidence type="ECO:0000313" key="4">
    <source>
        <dbReference type="EMBL" id="PNP37700.1"/>
    </source>
</evidence>
<dbReference type="GO" id="GO:0003677">
    <property type="term" value="F:DNA binding"/>
    <property type="evidence" value="ECO:0007669"/>
    <property type="project" value="UniProtKB-KW"/>
</dbReference>
<dbReference type="CDD" id="cd00167">
    <property type="entry name" value="SANT"/>
    <property type="match status" value="2"/>
</dbReference>
<dbReference type="InterPro" id="IPR001005">
    <property type="entry name" value="SANT/Myb"/>
</dbReference>
<dbReference type="SMART" id="SM00717">
    <property type="entry name" value="SANT"/>
    <property type="match status" value="2"/>
</dbReference>
<dbReference type="STRING" id="398673.A0A2K0SWP4"/>
<evidence type="ECO:0000313" key="5">
    <source>
        <dbReference type="EMBL" id="PON20811.1"/>
    </source>
</evidence>
<reference evidence="4 7" key="2">
    <citation type="submission" date="2017-02" db="EMBL/GenBank/DDBJ databases">
        <title>Genomes of Trichoderma spp. with biocontrol activity.</title>
        <authorList>
            <person name="Gardiner D."/>
            <person name="Kazan K."/>
            <person name="Vos C."/>
            <person name="Harvey P."/>
        </authorList>
    </citation>
    <scope>NUCLEOTIDE SEQUENCE [LARGE SCALE GENOMIC DNA]</scope>
    <source>
        <strain evidence="4 7">A5MH</strain>
    </source>
</reference>
<reference evidence="5 6" key="1">
    <citation type="journal article" date="2016" name="Genome Announc.">
        <title>Draft Whole-Genome Sequence of Trichoderma gamsii T6085, a Promising Biocontrol Agent of Fusarium Head Blight on Wheat.</title>
        <authorList>
            <person name="Baroncelli R."/>
            <person name="Zapparata A."/>
            <person name="Piaggeschi G."/>
            <person name="Sarrocco S."/>
            <person name="Vannacci G."/>
        </authorList>
    </citation>
    <scope>NUCLEOTIDE SEQUENCE [LARGE SCALE GENOMIC DNA]</scope>
    <source>
        <strain evidence="5 6">T6085</strain>
    </source>
</reference>
<keyword evidence="5" id="KW-0238">DNA-binding</keyword>
<accession>A0A2K0SWP4</accession>
<feature type="domain" description="HTH myb-type" evidence="3">
    <location>
        <begin position="122"/>
        <end position="176"/>
    </location>
</feature>
<evidence type="ECO:0000256" key="1">
    <source>
        <dbReference type="SAM" id="MobiDB-lite"/>
    </source>
</evidence>
<comment type="caution">
    <text evidence="4">The sequence shown here is derived from an EMBL/GenBank/DDBJ whole genome shotgun (WGS) entry which is preliminary data.</text>
</comment>
<dbReference type="Gene3D" id="1.10.10.60">
    <property type="entry name" value="Homeodomain-like"/>
    <property type="match status" value="2"/>
</dbReference>
<dbReference type="AlphaFoldDB" id="A0A2K0SWP4"/>
<evidence type="ECO:0000313" key="7">
    <source>
        <dbReference type="Proteomes" id="UP000236546"/>
    </source>
</evidence>
<feature type="region of interest" description="Disordered" evidence="1">
    <location>
        <begin position="1"/>
        <end position="28"/>
    </location>
</feature>
<dbReference type="PROSITE" id="PS50090">
    <property type="entry name" value="MYB_LIKE"/>
    <property type="match status" value="2"/>
</dbReference>
<organism evidence="4 7">
    <name type="scientific">Trichoderma gamsii</name>
    <dbReference type="NCBI Taxonomy" id="398673"/>
    <lineage>
        <taxon>Eukaryota</taxon>
        <taxon>Fungi</taxon>
        <taxon>Dikarya</taxon>
        <taxon>Ascomycota</taxon>
        <taxon>Pezizomycotina</taxon>
        <taxon>Sordariomycetes</taxon>
        <taxon>Hypocreomycetidae</taxon>
        <taxon>Hypocreales</taxon>
        <taxon>Hypocreaceae</taxon>
        <taxon>Trichoderma</taxon>
    </lineage>
</organism>
<feature type="domain" description="Myb-like" evidence="2">
    <location>
        <begin position="122"/>
        <end position="172"/>
    </location>
</feature>
<sequence length="239" mass="27300">MDPNGRRNLYNRGYDPTASSSYHPNYAATDMDEDSIHYREDASSVSSLSPTGYGSARNAYAGSYSDAYEYAGASSSTRSRAQPSYHHHHLPETDQWTSMRAEYGDSLHSLVGKEGMPSPARRPQRPRIRFTPEEDQLLIELKEQKNLTWKQIADFFPGRNSGTLQVRYCTKLRAEAMPWTREMDQRLLEALQSYEDEKWRIVAHRVGNGVTPMGCCDRVWELFNIQVDDASPFTFANDN</sequence>
<dbReference type="Pfam" id="PF13921">
    <property type="entry name" value="Myb_DNA-bind_6"/>
    <property type="match status" value="1"/>
</dbReference>
<reference evidence="5" key="3">
    <citation type="submission" date="2017-08" db="EMBL/GenBank/DDBJ databases">
        <title>Trichoderma gamsii strain T6085, whole genome shotgun sequencing project.</title>
        <authorList>
            <person name="Baroncelli R."/>
        </authorList>
    </citation>
    <scope>NUCLEOTIDE SEQUENCE</scope>
    <source>
        <strain evidence="5">T6085</strain>
    </source>
</reference>
<dbReference type="RefSeq" id="XP_018656637.2">
    <property type="nucleotide sequence ID" value="XM_018810142.2"/>
</dbReference>
<dbReference type="EMBL" id="JPDN02000060">
    <property type="protein sequence ID" value="PON20811.1"/>
    <property type="molecule type" value="Genomic_DNA"/>
</dbReference>
<name>A0A2K0SWP4_9HYPO</name>
<dbReference type="OrthoDB" id="2143914at2759"/>
<evidence type="ECO:0000313" key="6">
    <source>
        <dbReference type="Proteomes" id="UP000054821"/>
    </source>
</evidence>
<dbReference type="Proteomes" id="UP000054821">
    <property type="component" value="Unassembled WGS sequence"/>
</dbReference>
<dbReference type="EMBL" id="MTYH01000132">
    <property type="protein sequence ID" value="PNP37700.1"/>
    <property type="molecule type" value="Genomic_DNA"/>
</dbReference>
<dbReference type="SUPFAM" id="SSF46689">
    <property type="entry name" value="Homeodomain-like"/>
    <property type="match status" value="2"/>
</dbReference>
<keyword evidence="6" id="KW-1185">Reference proteome</keyword>
<dbReference type="Proteomes" id="UP000236546">
    <property type="component" value="Unassembled WGS sequence"/>
</dbReference>
<dbReference type="InterPro" id="IPR009057">
    <property type="entry name" value="Homeodomain-like_sf"/>
</dbReference>
<dbReference type="InterPro" id="IPR017930">
    <property type="entry name" value="Myb_dom"/>
</dbReference>
<dbReference type="PROSITE" id="PS51294">
    <property type="entry name" value="HTH_MYB"/>
    <property type="match status" value="1"/>
</dbReference>